<feature type="region of interest" description="Disordered" evidence="1">
    <location>
        <begin position="411"/>
        <end position="459"/>
    </location>
</feature>
<dbReference type="CDD" id="cd00085">
    <property type="entry name" value="HNHc"/>
    <property type="match status" value="1"/>
</dbReference>
<evidence type="ECO:0000313" key="4">
    <source>
        <dbReference type="Proteomes" id="UP000094243"/>
    </source>
</evidence>
<dbReference type="RefSeq" id="WP_069407661.1">
    <property type="nucleotide sequence ID" value="NZ_MIGZ01000205.1"/>
</dbReference>
<keyword evidence="4" id="KW-1185">Reference proteome</keyword>
<dbReference type="OrthoDB" id="4775237at2"/>
<sequence length="477" mass="52834">MFDTLSDAELVDFMGEEAREESAAMGRRLAAVGELFARRERDYQEAKFYFTDVVAAVAAEISPIHNISHARAVAQVGLARTLRERLPRIAKVLIAGLIDYRMVATIIHRTHNVDDALIGDLDEALARRVHQWMKLSTPKLRDRLDMWVAKYDPAAVRVPPKVDEDRCVEIHPSDTPGIAIVWGTLHSADAAAVDQRLDALAATVCENDPRTKRQRRADACGPLGRGEATLACKCGSPDCRARTTRDAAAAAVIHVLAEQSTLQGTAHTPGYLPGFGVLPAESVRELAASATLKALTVPTGTAPDPGYRPSAKTTEFIAWRDLSCRWPGCDRPAQRCDVDHTAPWPAGPTHPSNTKLYCRTHHLIKTFLTGPRGWHDQQMPDGTVVLTSPTGHTYRNTPHGAAMFPTLAQPTGQLNLPTQPPPPHPDRLAMMPRRRQTREQDRRDHITAERRQRSELIAEEERQRQAWLAANYQPPPF</sequence>
<organism evidence="3 4">
    <name type="scientific">Mycolicibacterium holsaticum</name>
    <dbReference type="NCBI Taxonomy" id="152142"/>
    <lineage>
        <taxon>Bacteria</taxon>
        <taxon>Bacillati</taxon>
        <taxon>Actinomycetota</taxon>
        <taxon>Actinomycetes</taxon>
        <taxon>Mycobacteriales</taxon>
        <taxon>Mycobacteriaceae</taxon>
        <taxon>Mycolicibacterium</taxon>
    </lineage>
</organism>
<evidence type="ECO:0000259" key="2">
    <source>
        <dbReference type="Pfam" id="PF02720"/>
    </source>
</evidence>
<protein>
    <recommendedName>
        <fullName evidence="2">DUF222 domain-containing protein</fullName>
    </recommendedName>
</protein>
<dbReference type="AlphaFoldDB" id="A0A1E3R5M4"/>
<comment type="caution">
    <text evidence="3">The sequence shown here is derived from an EMBL/GenBank/DDBJ whole genome shotgun (WGS) entry which is preliminary data.</text>
</comment>
<accession>A0A1E3R5M4</accession>
<proteinExistence type="predicted"/>
<feature type="domain" description="DUF222" evidence="2">
    <location>
        <begin position="17"/>
        <end position="321"/>
    </location>
</feature>
<dbReference type="InterPro" id="IPR003615">
    <property type="entry name" value="HNH_nuc"/>
</dbReference>
<dbReference type="Pfam" id="PF02720">
    <property type="entry name" value="DUF222"/>
    <property type="match status" value="1"/>
</dbReference>
<dbReference type="Proteomes" id="UP000094243">
    <property type="component" value="Unassembled WGS sequence"/>
</dbReference>
<feature type="compositionally biased region" description="Basic and acidic residues" evidence="1">
    <location>
        <begin position="437"/>
        <end position="459"/>
    </location>
</feature>
<dbReference type="EMBL" id="MIGZ01000205">
    <property type="protein sequence ID" value="ODQ85119.1"/>
    <property type="molecule type" value="Genomic_DNA"/>
</dbReference>
<gene>
    <name evidence="3" type="ORF">BHQ17_24525</name>
</gene>
<name>A0A1E3R5M4_9MYCO</name>
<evidence type="ECO:0000256" key="1">
    <source>
        <dbReference type="SAM" id="MobiDB-lite"/>
    </source>
</evidence>
<dbReference type="InterPro" id="IPR003870">
    <property type="entry name" value="DUF222"/>
</dbReference>
<reference evidence="4" key="1">
    <citation type="submission" date="2016-09" db="EMBL/GenBank/DDBJ databases">
        <authorList>
            <person name="Greninger A.L."/>
            <person name="Jerome K.R."/>
            <person name="Mcnair B."/>
            <person name="Wallis C."/>
            <person name="Fang F."/>
        </authorList>
    </citation>
    <scope>NUCLEOTIDE SEQUENCE [LARGE SCALE GENOMIC DNA]</scope>
    <source>
        <strain evidence="4">M7</strain>
    </source>
</reference>
<evidence type="ECO:0000313" key="3">
    <source>
        <dbReference type="EMBL" id="ODQ85119.1"/>
    </source>
</evidence>